<evidence type="ECO:0000313" key="3">
    <source>
        <dbReference type="Proteomes" id="UP001374535"/>
    </source>
</evidence>
<sequence>MVCAISLAASIFLSVINAGLLAIACPISWALFASPCSLKIRNESQGELNTYKAKRGPIRTTVNSKLYKINLNTLKLDRQICSVAQLFPCVFFSLGDWITGVTLYYKYKKLKQLLLSMKTITVSNLSINNL</sequence>
<organism evidence="2 3">
    <name type="scientific">Vigna mungo</name>
    <name type="common">Black gram</name>
    <name type="synonym">Phaseolus mungo</name>
    <dbReference type="NCBI Taxonomy" id="3915"/>
    <lineage>
        <taxon>Eukaryota</taxon>
        <taxon>Viridiplantae</taxon>
        <taxon>Streptophyta</taxon>
        <taxon>Embryophyta</taxon>
        <taxon>Tracheophyta</taxon>
        <taxon>Spermatophyta</taxon>
        <taxon>Magnoliopsida</taxon>
        <taxon>eudicotyledons</taxon>
        <taxon>Gunneridae</taxon>
        <taxon>Pentapetalae</taxon>
        <taxon>rosids</taxon>
        <taxon>fabids</taxon>
        <taxon>Fabales</taxon>
        <taxon>Fabaceae</taxon>
        <taxon>Papilionoideae</taxon>
        <taxon>50 kb inversion clade</taxon>
        <taxon>NPAAA clade</taxon>
        <taxon>indigoferoid/millettioid clade</taxon>
        <taxon>Phaseoleae</taxon>
        <taxon>Vigna</taxon>
    </lineage>
</organism>
<keyword evidence="3" id="KW-1185">Reference proteome</keyword>
<keyword evidence="1" id="KW-0732">Signal</keyword>
<evidence type="ECO:0000313" key="2">
    <source>
        <dbReference type="EMBL" id="WVZ00565.1"/>
    </source>
</evidence>
<evidence type="ECO:0000256" key="1">
    <source>
        <dbReference type="SAM" id="SignalP"/>
    </source>
</evidence>
<name>A0AAQ3N0W7_VIGMU</name>
<proteinExistence type="predicted"/>
<accession>A0AAQ3N0W7</accession>
<feature type="signal peptide" evidence="1">
    <location>
        <begin position="1"/>
        <end position="18"/>
    </location>
</feature>
<dbReference type="EMBL" id="CP144693">
    <property type="protein sequence ID" value="WVZ00565.1"/>
    <property type="molecule type" value="Genomic_DNA"/>
</dbReference>
<protein>
    <submittedName>
        <fullName evidence="2">Uncharacterized protein</fullName>
    </submittedName>
</protein>
<feature type="chain" id="PRO_5043007349" evidence="1">
    <location>
        <begin position="19"/>
        <end position="130"/>
    </location>
</feature>
<dbReference type="Proteomes" id="UP001374535">
    <property type="component" value="Chromosome 8"/>
</dbReference>
<dbReference type="AlphaFoldDB" id="A0AAQ3N0W7"/>
<reference evidence="2 3" key="1">
    <citation type="journal article" date="2023" name="Life. Sci Alliance">
        <title>Evolutionary insights into 3D genome organization and epigenetic landscape of Vigna mungo.</title>
        <authorList>
            <person name="Junaid A."/>
            <person name="Singh B."/>
            <person name="Bhatia S."/>
        </authorList>
    </citation>
    <scope>NUCLEOTIDE SEQUENCE [LARGE SCALE GENOMIC DNA]</scope>
    <source>
        <strain evidence="2">Urdbean</strain>
    </source>
</reference>
<gene>
    <name evidence="2" type="ORF">V8G54_026634</name>
</gene>